<comment type="caution">
    <text evidence="2">The sequence shown here is derived from an EMBL/GenBank/DDBJ whole genome shotgun (WGS) entry which is preliminary data.</text>
</comment>
<accession>A0ABV7J747</accession>
<organism evidence="2 3">
    <name type="scientific">Marinicella sediminis</name>
    <dbReference type="NCBI Taxonomy" id="1792834"/>
    <lineage>
        <taxon>Bacteria</taxon>
        <taxon>Pseudomonadati</taxon>
        <taxon>Pseudomonadota</taxon>
        <taxon>Gammaproteobacteria</taxon>
        <taxon>Lysobacterales</taxon>
        <taxon>Marinicellaceae</taxon>
        <taxon>Marinicella</taxon>
    </lineage>
</organism>
<evidence type="ECO:0000313" key="2">
    <source>
        <dbReference type="EMBL" id="MFC3192922.1"/>
    </source>
</evidence>
<gene>
    <name evidence="2" type="ORF">ACFODZ_01585</name>
</gene>
<protein>
    <recommendedName>
        <fullName evidence="4">Nuclear transport factor 2 family protein</fullName>
    </recommendedName>
</protein>
<feature type="signal peptide" evidence="1">
    <location>
        <begin position="1"/>
        <end position="21"/>
    </location>
</feature>
<dbReference type="EMBL" id="JBHRTS010000001">
    <property type="protein sequence ID" value="MFC3192922.1"/>
    <property type="molecule type" value="Genomic_DNA"/>
</dbReference>
<evidence type="ECO:0000256" key="1">
    <source>
        <dbReference type="SAM" id="SignalP"/>
    </source>
</evidence>
<sequence>MKITFTFSVLAFGLMTLSGCADKPPADKQTRLLNTLQYMESAIEDKRLDDFMDQVSDDFVSPGRGWGKKDAERLLRIRLLRNKNVHVHQSVKDINWLNDGDEQAIVTVAVAVAGTAFSLTDLPTLRGDLVRFEVTFEKVGDSYLVSQTEWRRASPADFL</sequence>
<evidence type="ECO:0008006" key="4">
    <source>
        <dbReference type="Google" id="ProtNLM"/>
    </source>
</evidence>
<keyword evidence="3" id="KW-1185">Reference proteome</keyword>
<dbReference type="Proteomes" id="UP001595533">
    <property type="component" value="Unassembled WGS sequence"/>
</dbReference>
<dbReference type="RefSeq" id="WP_077409587.1">
    <property type="nucleotide sequence ID" value="NZ_JBHRTS010000001.1"/>
</dbReference>
<feature type="chain" id="PRO_5046437854" description="Nuclear transport factor 2 family protein" evidence="1">
    <location>
        <begin position="22"/>
        <end position="159"/>
    </location>
</feature>
<evidence type="ECO:0000313" key="3">
    <source>
        <dbReference type="Proteomes" id="UP001595533"/>
    </source>
</evidence>
<dbReference type="PROSITE" id="PS51257">
    <property type="entry name" value="PROKAR_LIPOPROTEIN"/>
    <property type="match status" value="1"/>
</dbReference>
<keyword evidence="1" id="KW-0732">Signal</keyword>
<proteinExistence type="predicted"/>
<name>A0ABV7J747_9GAMM</name>
<reference evidence="3" key="1">
    <citation type="journal article" date="2019" name="Int. J. Syst. Evol. Microbiol.">
        <title>The Global Catalogue of Microorganisms (GCM) 10K type strain sequencing project: providing services to taxonomists for standard genome sequencing and annotation.</title>
        <authorList>
            <consortium name="The Broad Institute Genomics Platform"/>
            <consortium name="The Broad Institute Genome Sequencing Center for Infectious Disease"/>
            <person name="Wu L."/>
            <person name="Ma J."/>
        </authorList>
    </citation>
    <scope>NUCLEOTIDE SEQUENCE [LARGE SCALE GENOMIC DNA]</scope>
    <source>
        <strain evidence="3">KCTC 42953</strain>
    </source>
</reference>